<evidence type="ECO:0000313" key="3">
    <source>
        <dbReference type="EMBL" id="MBP2479373.1"/>
    </source>
</evidence>
<dbReference type="PROSITE" id="PS51257">
    <property type="entry name" value="PROKAR_LIPOPROTEIN"/>
    <property type="match status" value="1"/>
</dbReference>
<evidence type="ECO:0000313" key="4">
    <source>
        <dbReference type="Proteomes" id="UP001519363"/>
    </source>
</evidence>
<reference evidence="3 4" key="1">
    <citation type="submission" date="2021-03" db="EMBL/GenBank/DDBJ databases">
        <title>Sequencing the genomes of 1000 actinobacteria strains.</title>
        <authorList>
            <person name="Klenk H.-P."/>
        </authorList>
    </citation>
    <scope>NUCLEOTIDE SEQUENCE [LARGE SCALE GENOMIC DNA]</scope>
    <source>
        <strain evidence="3 4">DSM 44580</strain>
    </source>
</reference>
<dbReference type="Gene3D" id="3.20.20.70">
    <property type="entry name" value="Aldolase class I"/>
    <property type="match status" value="1"/>
</dbReference>
<dbReference type="EMBL" id="JAGIOO010000001">
    <property type="protein sequence ID" value="MBP2479373.1"/>
    <property type="molecule type" value="Genomic_DNA"/>
</dbReference>
<protein>
    <recommendedName>
        <fullName evidence="2">Glycoside-hydrolase family GH114 TIM-barrel domain-containing protein</fullName>
    </recommendedName>
</protein>
<gene>
    <name evidence="3" type="ORF">JOF53_008245</name>
</gene>
<evidence type="ECO:0000256" key="1">
    <source>
        <dbReference type="SAM" id="SignalP"/>
    </source>
</evidence>
<feature type="domain" description="Glycoside-hydrolase family GH114 TIM-barrel" evidence="2">
    <location>
        <begin position="36"/>
        <end position="257"/>
    </location>
</feature>
<accession>A0ABS5AS41</accession>
<proteinExistence type="predicted"/>
<name>A0ABS5AS41_9PSEU</name>
<keyword evidence="1" id="KW-0732">Signal</keyword>
<comment type="caution">
    <text evidence="3">The sequence shown here is derived from an EMBL/GenBank/DDBJ whole genome shotgun (WGS) entry which is preliminary data.</text>
</comment>
<dbReference type="PANTHER" id="PTHR35273">
    <property type="entry name" value="ALPHA-1,4 POLYGALACTOSAMINIDASE, PUTATIVE (AFU_ORTHOLOGUE AFUA_3G07890)-RELATED"/>
    <property type="match status" value="1"/>
</dbReference>
<dbReference type="Proteomes" id="UP001519363">
    <property type="component" value="Unassembled WGS sequence"/>
</dbReference>
<dbReference type="InterPro" id="IPR004352">
    <property type="entry name" value="GH114_TIM-barrel"/>
</dbReference>
<feature type="chain" id="PRO_5047448015" description="Glycoside-hydrolase family GH114 TIM-barrel domain-containing protein" evidence="1">
    <location>
        <begin position="18"/>
        <end position="272"/>
    </location>
</feature>
<dbReference type="InterPro" id="IPR017853">
    <property type="entry name" value="GH"/>
</dbReference>
<sequence length="272" mass="29716">MRRHLALAAVLLLSACAAEPPAATAPGGPLPSGTAFDYQLGGSYPPPSGAGIVVRDSRTQAEPGAYSICYVNAFQTQPAAREDILDNSPTLVLHDENGPLVDPNWPDELIYDLSTEDNRAKIADLVTSDLDRCRTAGYHAAEFDNLDSYLRSRGRLTADMNFTFATEITARAHTRGLAVAQKNSAELTRRGRDEAKFDFAIAEECHRHSECAAYTEVYGDAVLAVEYTDDLRGSFAEVCRDPATPKRTILRDRQLVAAGKAGHVYERCEPRR</sequence>
<organism evidence="3 4">
    <name type="scientific">Crossiella equi</name>
    <dbReference type="NCBI Taxonomy" id="130796"/>
    <lineage>
        <taxon>Bacteria</taxon>
        <taxon>Bacillati</taxon>
        <taxon>Actinomycetota</taxon>
        <taxon>Actinomycetes</taxon>
        <taxon>Pseudonocardiales</taxon>
        <taxon>Pseudonocardiaceae</taxon>
        <taxon>Crossiella</taxon>
    </lineage>
</organism>
<dbReference type="SUPFAM" id="SSF51445">
    <property type="entry name" value="(Trans)glycosidases"/>
    <property type="match status" value="1"/>
</dbReference>
<dbReference type="RefSeq" id="WP_249044394.1">
    <property type="nucleotide sequence ID" value="NZ_JAGIOO010000001.1"/>
</dbReference>
<dbReference type="InterPro" id="IPR013785">
    <property type="entry name" value="Aldolase_TIM"/>
</dbReference>
<evidence type="ECO:0000259" key="2">
    <source>
        <dbReference type="Pfam" id="PF03537"/>
    </source>
</evidence>
<keyword evidence="4" id="KW-1185">Reference proteome</keyword>
<dbReference type="Pfam" id="PF03537">
    <property type="entry name" value="Glyco_hydro_114"/>
    <property type="match status" value="1"/>
</dbReference>
<feature type="signal peptide" evidence="1">
    <location>
        <begin position="1"/>
        <end position="17"/>
    </location>
</feature>
<dbReference type="PANTHER" id="PTHR35273:SF2">
    <property type="entry name" value="ALPHA-GALACTOSIDASE"/>
    <property type="match status" value="1"/>
</dbReference>